<feature type="compositionally biased region" description="Low complexity" evidence="1">
    <location>
        <begin position="303"/>
        <end position="323"/>
    </location>
</feature>
<dbReference type="AlphaFoldDB" id="A0A507ALP9"/>
<feature type="transmembrane region" description="Helical" evidence="2">
    <location>
        <begin position="122"/>
        <end position="149"/>
    </location>
</feature>
<keyword evidence="2" id="KW-0812">Transmembrane</keyword>
<comment type="caution">
    <text evidence="3">The sequence shown here is derived from an EMBL/GenBank/DDBJ whole genome shotgun (WGS) entry which is preliminary data.</text>
</comment>
<dbReference type="GO" id="GO:0038038">
    <property type="term" value="C:G protein-coupled receptor homodimeric complex"/>
    <property type="evidence" value="ECO:0007669"/>
    <property type="project" value="TreeGrafter"/>
</dbReference>
<dbReference type="CDD" id="cd14939">
    <property type="entry name" value="7tmD_STE2"/>
    <property type="match status" value="1"/>
</dbReference>
<dbReference type="OrthoDB" id="5402633at2759"/>
<evidence type="ECO:0000256" key="1">
    <source>
        <dbReference type="SAM" id="MobiDB-lite"/>
    </source>
</evidence>
<dbReference type="InParanoid" id="A0A507ALP9"/>
<feature type="transmembrane region" description="Helical" evidence="2">
    <location>
        <begin position="280"/>
        <end position="299"/>
    </location>
</feature>
<dbReference type="PANTHER" id="PTHR28009">
    <property type="entry name" value="PHEROMONE ALPHA FACTOR RECEPTOR"/>
    <property type="match status" value="1"/>
</dbReference>
<evidence type="ECO:0000256" key="2">
    <source>
        <dbReference type="SAM" id="Phobius"/>
    </source>
</evidence>
<feature type="compositionally biased region" description="Low complexity" evidence="1">
    <location>
        <begin position="382"/>
        <end position="396"/>
    </location>
</feature>
<evidence type="ECO:0008006" key="5">
    <source>
        <dbReference type="Google" id="ProtNLM"/>
    </source>
</evidence>
<feature type="compositionally biased region" description="Polar residues" evidence="1">
    <location>
        <begin position="327"/>
        <end position="345"/>
    </location>
</feature>
<dbReference type="GO" id="GO:0000750">
    <property type="term" value="P:pheromone-dependent signal transduction involved in conjugation with cellular fusion"/>
    <property type="evidence" value="ECO:0007669"/>
    <property type="project" value="TreeGrafter"/>
</dbReference>
<feature type="transmembrane region" description="Helical" evidence="2">
    <location>
        <begin position="81"/>
        <end position="102"/>
    </location>
</feature>
<dbReference type="PANTHER" id="PTHR28009:SF1">
    <property type="entry name" value="PHEROMONE ALPHA FACTOR RECEPTOR"/>
    <property type="match status" value="1"/>
</dbReference>
<proteinExistence type="predicted"/>
<dbReference type="RefSeq" id="XP_030989798.1">
    <property type="nucleotide sequence ID" value="XM_031132889.1"/>
</dbReference>
<feature type="transmembrane region" description="Helical" evidence="2">
    <location>
        <begin position="161"/>
        <end position="186"/>
    </location>
</feature>
<dbReference type="GeneID" id="41977734"/>
<organism evidence="3 4">
    <name type="scientific">Thyridium curvatum</name>
    <dbReference type="NCBI Taxonomy" id="1093900"/>
    <lineage>
        <taxon>Eukaryota</taxon>
        <taxon>Fungi</taxon>
        <taxon>Dikarya</taxon>
        <taxon>Ascomycota</taxon>
        <taxon>Pezizomycotina</taxon>
        <taxon>Sordariomycetes</taxon>
        <taxon>Sordariomycetidae</taxon>
        <taxon>Thyridiales</taxon>
        <taxon>Thyridiaceae</taxon>
        <taxon>Thyridium</taxon>
    </lineage>
</organism>
<dbReference type="GO" id="GO:0004932">
    <property type="term" value="F:mating-type factor pheromone receptor activity"/>
    <property type="evidence" value="ECO:0007669"/>
    <property type="project" value="InterPro"/>
</dbReference>
<feature type="transmembrane region" description="Helical" evidence="2">
    <location>
        <begin position="206"/>
        <end position="228"/>
    </location>
</feature>
<dbReference type="InterPro" id="IPR000366">
    <property type="entry name" value="GPCR_STE2"/>
</dbReference>
<dbReference type="InterPro" id="IPR027458">
    <property type="entry name" value="STE2_TM1-TM2_sf"/>
</dbReference>
<feature type="transmembrane region" description="Helical" evidence="2">
    <location>
        <begin position="248"/>
        <end position="268"/>
    </location>
</feature>
<feature type="compositionally biased region" description="Polar residues" evidence="1">
    <location>
        <begin position="354"/>
        <end position="364"/>
    </location>
</feature>
<dbReference type="Pfam" id="PF02116">
    <property type="entry name" value="STE2"/>
    <property type="match status" value="1"/>
</dbReference>
<gene>
    <name evidence="3" type="ORF">E0L32_010287</name>
</gene>
<name>A0A507ALP9_9PEZI</name>
<feature type="region of interest" description="Disordered" evidence="1">
    <location>
        <begin position="303"/>
        <end position="396"/>
    </location>
</feature>
<sequence>MASLTPEEMADPSTQAIPLLIPLPNGTVETYPIPIPQIDLVYHISITTAITYACQIGASLAMLLVVLGMTPLQRIAQSTTARVNVASLALSVVRCTLLAVWFQSSYMEFYVLFSGAPATPDATRLSVVATLCAVLQTALVQWALCIQAWSMVQLWRMRWRMAAVAASLVLVLLALGFKAASSALQVQSVLADEAAPQTGAVWVRKADLICGTANVVWFCALFVARLAYHMWKHRSMLPSARGASAMEVLVMTNGVLMIVPVIFAGLQFDESVWFEPGSLVLTSVVIILPLGTLIAARIATKTTGAGSSGANSGFGSSGNTTGKRNLHSSATSRGVTLVSHGSNTATRHHVKNKASWSHNSTKSLNPHGGAGGTTADDDLVYSGSSPTSGSSAWHQHAASAAAAARSALPRRGDSIMLRDVDHDDDDEDLERQIRGGAGIRVKTEFGSTVESRR</sequence>
<evidence type="ECO:0000313" key="4">
    <source>
        <dbReference type="Proteomes" id="UP000319257"/>
    </source>
</evidence>
<protein>
    <recommendedName>
        <fullName evidence="5">Pheromone receptor</fullName>
    </recommendedName>
</protein>
<reference evidence="3 4" key="1">
    <citation type="submission" date="2019-06" db="EMBL/GenBank/DDBJ databases">
        <title>Draft genome sequence of the filamentous fungus Phialemoniopsis curvata isolated from diesel fuel.</title>
        <authorList>
            <person name="Varaljay V.A."/>
            <person name="Lyon W.J."/>
            <person name="Crouch A.L."/>
            <person name="Drake C.E."/>
            <person name="Hollomon J.M."/>
            <person name="Nadeau L.J."/>
            <person name="Nunn H.S."/>
            <person name="Stevenson B.S."/>
            <person name="Bojanowski C.L."/>
            <person name="Crookes-Goodson W.J."/>
        </authorList>
    </citation>
    <scope>NUCLEOTIDE SEQUENCE [LARGE SCALE GENOMIC DNA]</scope>
    <source>
        <strain evidence="3 4">D216</strain>
    </source>
</reference>
<keyword evidence="2" id="KW-0472">Membrane</keyword>
<dbReference type="Gene3D" id="1.10.287.920">
    <property type="entry name" value="Pheromone alpha factor receptor"/>
    <property type="match status" value="1"/>
</dbReference>
<dbReference type="Proteomes" id="UP000319257">
    <property type="component" value="Unassembled WGS sequence"/>
</dbReference>
<evidence type="ECO:0000313" key="3">
    <source>
        <dbReference type="EMBL" id="TPX08087.1"/>
    </source>
</evidence>
<keyword evidence="2" id="KW-1133">Transmembrane helix</keyword>
<dbReference type="STRING" id="1093900.A0A507ALP9"/>
<dbReference type="EMBL" id="SKBQ01000081">
    <property type="protein sequence ID" value="TPX08087.1"/>
    <property type="molecule type" value="Genomic_DNA"/>
</dbReference>
<keyword evidence="4" id="KW-1185">Reference proteome</keyword>
<feature type="transmembrane region" description="Helical" evidence="2">
    <location>
        <begin position="49"/>
        <end position="69"/>
    </location>
</feature>
<accession>A0A507ALP9</accession>